<dbReference type="Proteomes" id="UP000746503">
    <property type="component" value="Unassembled WGS sequence"/>
</dbReference>
<accession>A0ABX1AMN7</accession>
<proteinExistence type="predicted"/>
<evidence type="ECO:0000313" key="3">
    <source>
        <dbReference type="Proteomes" id="UP000746503"/>
    </source>
</evidence>
<organism evidence="2 3">
    <name type="scientific">Streptomyces spiramenti</name>
    <dbReference type="NCBI Taxonomy" id="2720606"/>
    <lineage>
        <taxon>Bacteria</taxon>
        <taxon>Bacillati</taxon>
        <taxon>Actinomycetota</taxon>
        <taxon>Actinomycetes</taxon>
        <taxon>Kitasatosporales</taxon>
        <taxon>Streptomycetaceae</taxon>
        <taxon>Streptomyces</taxon>
    </lineage>
</organism>
<evidence type="ECO:0000256" key="1">
    <source>
        <dbReference type="SAM" id="MobiDB-lite"/>
    </source>
</evidence>
<feature type="compositionally biased region" description="Basic and acidic residues" evidence="1">
    <location>
        <begin position="115"/>
        <end position="127"/>
    </location>
</feature>
<dbReference type="RefSeq" id="WP_167932406.1">
    <property type="nucleotide sequence ID" value="NZ_JAAVJB010000028.1"/>
</dbReference>
<comment type="caution">
    <text evidence="2">The sequence shown here is derived from an EMBL/GenBank/DDBJ whole genome shotgun (WGS) entry which is preliminary data.</text>
</comment>
<dbReference type="CDD" id="cd09731">
    <property type="entry name" value="Cse2_I-E"/>
    <property type="match status" value="1"/>
</dbReference>
<dbReference type="EMBL" id="JAAVJB010000028">
    <property type="protein sequence ID" value="NJP65883.1"/>
    <property type="molecule type" value="Genomic_DNA"/>
</dbReference>
<dbReference type="InterPro" id="IPR013382">
    <property type="entry name" value="CRISPR-assoc_prot_Cse2"/>
</dbReference>
<keyword evidence="3" id="KW-1185">Reference proteome</keyword>
<evidence type="ECO:0000313" key="2">
    <source>
        <dbReference type="EMBL" id="NJP65883.1"/>
    </source>
</evidence>
<feature type="region of interest" description="Disordered" evidence="1">
    <location>
        <begin position="93"/>
        <end position="132"/>
    </location>
</feature>
<sequence>MTTQAQAPASDKRPTALDTYAEFVAEVERLCRRDPGNHAALRAGLRRDLDHPRVRPMHRLLTTLVPAGCDDTAQAYYTVASLIAARPRHSFTAAQEADEHEEAIRADQETQAAQKSERTAGKADRSAPTRSESFGAALGQAVVAKGSSMRLSAAESRINLLTRQSLRGIHLHLPAAVNQVRVTETPIHWDRLLADLVDWPHRSGRISRHWLQDFYRITASVARD</sequence>
<reference evidence="2 3" key="1">
    <citation type="submission" date="2020-03" db="EMBL/GenBank/DDBJ databases">
        <title>Draft genome of Streptomyces sp. ventii, isolated from the Axial Seamount in the Pacific Ocean, and resequencing of the two type strains Streptomyces lonarensis strain NCL 716 and Streptomyces bohaiensis strain 11A07.</title>
        <authorList>
            <person name="Loughran R.M."/>
            <person name="Pfannmuller K.M."/>
            <person name="Wasson B.J."/>
            <person name="Deadmond M.C."/>
            <person name="Paddock B.E."/>
            <person name="Koyack M.J."/>
            <person name="Gallegos D.A."/>
            <person name="Mitchell E.A."/>
            <person name="Ushijima B."/>
            <person name="Saw J.H."/>
            <person name="Mcphail K.L."/>
            <person name="Videau P."/>
        </authorList>
    </citation>
    <scope>NUCLEOTIDE SEQUENCE [LARGE SCALE GENOMIC DNA]</scope>
    <source>
        <strain evidence="3">5675061</strain>
    </source>
</reference>
<dbReference type="Pfam" id="PF09485">
    <property type="entry name" value="CRISPR_Cse2"/>
    <property type="match status" value="1"/>
</dbReference>
<protein>
    <submittedName>
        <fullName evidence="2">Type I-E CRISPR-associated protein Cse2/CasB</fullName>
    </submittedName>
</protein>
<gene>
    <name evidence="2" type="primary">casB</name>
    <name evidence="2" type="ORF">HCJ92_06145</name>
</gene>
<dbReference type="InterPro" id="IPR038287">
    <property type="entry name" value="Cse2_sf"/>
</dbReference>
<dbReference type="Gene3D" id="1.10.520.40">
    <property type="entry name" value="CRISPR-associated protein Cse2"/>
    <property type="match status" value="1"/>
</dbReference>
<name>A0ABX1AMN7_9ACTN</name>